<organism evidence="2 3">
    <name type="scientific">Mycolicibacterium obuense</name>
    <dbReference type="NCBI Taxonomy" id="1807"/>
    <lineage>
        <taxon>Bacteria</taxon>
        <taxon>Bacillati</taxon>
        <taxon>Actinomycetota</taxon>
        <taxon>Actinomycetes</taxon>
        <taxon>Mycobacteriales</taxon>
        <taxon>Mycobacteriaceae</taxon>
        <taxon>Mycolicibacterium</taxon>
    </lineage>
</organism>
<dbReference type="Pfam" id="PF13460">
    <property type="entry name" value="NAD_binding_10"/>
    <property type="match status" value="1"/>
</dbReference>
<dbReference type="SUPFAM" id="SSF51735">
    <property type="entry name" value="NAD(P)-binding Rossmann-fold domains"/>
    <property type="match status" value="1"/>
</dbReference>
<proteinExistence type="predicted"/>
<sequence length="247" mass="25073">MLISVIGASGMIGSQVVQILTAAGHDVVGASLRTGANVLTGEGLDDAVAGAAVLVDVTNSPQLDDDTATDFFTTSSANLVKAATGAGVGHYVALSIVGADGITDSGYMRAKVIQERTIVESGVPFTIVRATQFHEFADAIVGSLAVGDEFHAPVARIQPIASADVAAAVADAAQRAPAGGIVDVGGPEKMTFADLARAVLAQQGKDSTVVDDAAATYFGARVDRDTLVTGDGARLGTQRFTDWLATQ</sequence>
<dbReference type="PANTHER" id="PTHR12126">
    <property type="entry name" value="NADH-UBIQUINONE OXIDOREDUCTASE 39 KDA SUBUNIT-RELATED"/>
    <property type="match status" value="1"/>
</dbReference>
<name>A0A4R5X9N7_9MYCO</name>
<reference evidence="2 3" key="1">
    <citation type="submission" date="2019-01" db="EMBL/GenBank/DDBJ databases">
        <title>High-quality-draft genome sequences of five non-tuberculosis mycobacteriaceae isolated from a nosocomial environment.</title>
        <authorList>
            <person name="Tiago I."/>
            <person name="Alarico S."/>
            <person name="Pereira S.G."/>
            <person name="Coelho C."/>
            <person name="Maranha A."/>
            <person name="Empadinhas N."/>
        </authorList>
    </citation>
    <scope>NUCLEOTIDE SEQUENCE [LARGE SCALE GENOMIC DNA]</scope>
    <source>
        <strain evidence="2 3">22DIII</strain>
    </source>
</reference>
<dbReference type="AlphaFoldDB" id="A0A4R5X9N7"/>
<dbReference type="Gene3D" id="3.40.50.720">
    <property type="entry name" value="NAD(P)-binding Rossmann-like Domain"/>
    <property type="match status" value="1"/>
</dbReference>
<evidence type="ECO:0000313" key="2">
    <source>
        <dbReference type="EMBL" id="TDL10485.1"/>
    </source>
</evidence>
<dbReference type="Proteomes" id="UP000294952">
    <property type="component" value="Unassembled WGS sequence"/>
</dbReference>
<dbReference type="InterPro" id="IPR051207">
    <property type="entry name" value="ComplexI_NDUFA9_subunit"/>
</dbReference>
<comment type="caution">
    <text evidence="2">The sequence shown here is derived from an EMBL/GenBank/DDBJ whole genome shotgun (WGS) entry which is preliminary data.</text>
</comment>
<gene>
    <name evidence="2" type="ORF">EUA04_11400</name>
</gene>
<evidence type="ECO:0000313" key="3">
    <source>
        <dbReference type="Proteomes" id="UP000294952"/>
    </source>
</evidence>
<dbReference type="InterPro" id="IPR036291">
    <property type="entry name" value="NAD(P)-bd_dom_sf"/>
</dbReference>
<protein>
    <submittedName>
        <fullName evidence="2">SDR family oxidoreductase</fullName>
    </submittedName>
</protein>
<dbReference type="EMBL" id="SDLP01000002">
    <property type="protein sequence ID" value="TDL10485.1"/>
    <property type="molecule type" value="Genomic_DNA"/>
</dbReference>
<feature type="domain" description="NAD(P)-binding" evidence="1">
    <location>
        <begin position="7"/>
        <end position="174"/>
    </location>
</feature>
<dbReference type="GO" id="GO:0044877">
    <property type="term" value="F:protein-containing complex binding"/>
    <property type="evidence" value="ECO:0007669"/>
    <property type="project" value="TreeGrafter"/>
</dbReference>
<evidence type="ECO:0000259" key="1">
    <source>
        <dbReference type="Pfam" id="PF13460"/>
    </source>
</evidence>
<dbReference type="PANTHER" id="PTHR12126:SF11">
    <property type="entry name" value="NADH DEHYDROGENASE [UBIQUINONE] 1 ALPHA SUBCOMPLEX SUBUNIT 9, MITOCHONDRIAL"/>
    <property type="match status" value="1"/>
</dbReference>
<dbReference type="RefSeq" id="WP_133413671.1">
    <property type="nucleotide sequence ID" value="NZ_SDLP01000002.1"/>
</dbReference>
<dbReference type="InterPro" id="IPR016040">
    <property type="entry name" value="NAD(P)-bd_dom"/>
</dbReference>
<accession>A0A4R5X9N7</accession>